<feature type="domain" description="Peptidase A1" evidence="20">
    <location>
        <begin position="110"/>
        <end position="413"/>
    </location>
</feature>
<keyword evidence="22" id="KW-1185">Reference proteome</keyword>
<evidence type="ECO:0000256" key="3">
    <source>
        <dbReference type="ARBA" id="ARBA00007447"/>
    </source>
</evidence>
<comment type="caution">
    <text evidence="21">The sequence shown here is derived from an EMBL/GenBank/DDBJ whole genome shotgun (WGS) entry which is preliminary data.</text>
</comment>
<evidence type="ECO:0000256" key="14">
    <source>
        <dbReference type="ARBA" id="ARBA00023180"/>
    </source>
</evidence>
<keyword evidence="12 19" id="KW-1133">Transmembrane helix</keyword>
<dbReference type="GO" id="GO:0004190">
    <property type="term" value="F:aspartic-type endopeptidase activity"/>
    <property type="evidence" value="ECO:0007669"/>
    <property type="project" value="UniProtKB-KW"/>
</dbReference>
<dbReference type="PRINTS" id="PR00792">
    <property type="entry name" value="PEPSIN"/>
</dbReference>
<dbReference type="GO" id="GO:0005783">
    <property type="term" value="C:endoplasmic reticulum"/>
    <property type="evidence" value="ECO:0007669"/>
    <property type="project" value="TreeGrafter"/>
</dbReference>
<evidence type="ECO:0000313" key="21">
    <source>
        <dbReference type="EMBL" id="RCI13195.1"/>
    </source>
</evidence>
<organism evidence="21 22">
    <name type="scientific">Ophiocordyceps polyrhachis-furcata BCC 54312</name>
    <dbReference type="NCBI Taxonomy" id="1330021"/>
    <lineage>
        <taxon>Eukaryota</taxon>
        <taxon>Fungi</taxon>
        <taxon>Dikarya</taxon>
        <taxon>Ascomycota</taxon>
        <taxon>Pezizomycotina</taxon>
        <taxon>Sordariomycetes</taxon>
        <taxon>Hypocreomycetidae</taxon>
        <taxon>Hypocreales</taxon>
        <taxon>Ophiocordycipitaceae</taxon>
        <taxon>Ophiocordyceps</taxon>
    </lineage>
</organism>
<feature type="transmembrane region" description="Helical" evidence="19">
    <location>
        <begin position="861"/>
        <end position="878"/>
    </location>
</feature>
<comment type="similarity">
    <text evidence="4">Belongs to the amino acid/polyamine transporter 2 family.</text>
</comment>
<feature type="transmembrane region" description="Helical" evidence="19">
    <location>
        <begin position="993"/>
        <end position="1015"/>
    </location>
</feature>
<keyword evidence="5" id="KW-0813">Transport</keyword>
<feature type="compositionally biased region" description="Acidic residues" evidence="18">
    <location>
        <begin position="543"/>
        <end position="552"/>
    </location>
</feature>
<feature type="transmembrane region" description="Helical" evidence="19">
    <location>
        <begin position="781"/>
        <end position="799"/>
    </location>
</feature>
<dbReference type="FunFam" id="2.40.70.10:FF:000060">
    <property type="entry name" value="Aspartic-type endopeptidase ctsD"/>
    <property type="match status" value="1"/>
</dbReference>
<dbReference type="InterPro" id="IPR034164">
    <property type="entry name" value="Pepsin-like_dom"/>
</dbReference>
<feature type="transmembrane region" description="Helical" evidence="19">
    <location>
        <begin position="960"/>
        <end position="981"/>
    </location>
</feature>
<evidence type="ECO:0000313" key="22">
    <source>
        <dbReference type="Proteomes" id="UP000253664"/>
    </source>
</evidence>
<evidence type="ECO:0000256" key="4">
    <source>
        <dbReference type="ARBA" id="ARBA00008066"/>
    </source>
</evidence>
<dbReference type="EMBL" id="LKCN02000007">
    <property type="protein sequence ID" value="RCI13195.1"/>
    <property type="molecule type" value="Genomic_DNA"/>
</dbReference>
<feature type="compositionally biased region" description="Low complexity" evidence="18">
    <location>
        <begin position="524"/>
        <end position="534"/>
    </location>
</feature>
<dbReference type="InterPro" id="IPR021109">
    <property type="entry name" value="Peptidase_aspartic_dom_sf"/>
</dbReference>
<dbReference type="Pfam" id="PF01490">
    <property type="entry name" value="Aa_trans"/>
    <property type="match status" value="1"/>
</dbReference>
<evidence type="ECO:0000256" key="16">
    <source>
        <dbReference type="PIRSR" id="PIRSR601461-1"/>
    </source>
</evidence>
<evidence type="ECO:0000259" key="20">
    <source>
        <dbReference type="PROSITE" id="PS51767"/>
    </source>
</evidence>
<evidence type="ECO:0000256" key="2">
    <source>
        <dbReference type="ARBA" id="ARBA00004236"/>
    </source>
</evidence>
<feature type="active site" evidence="16">
    <location>
        <position position="308"/>
    </location>
</feature>
<name>A0A367LFK3_9HYPO</name>
<evidence type="ECO:0000256" key="11">
    <source>
        <dbReference type="ARBA" id="ARBA00022970"/>
    </source>
</evidence>
<feature type="active site" evidence="16">
    <location>
        <position position="128"/>
    </location>
</feature>
<dbReference type="SUPFAM" id="SSF50630">
    <property type="entry name" value="Acid proteases"/>
    <property type="match status" value="1"/>
</dbReference>
<dbReference type="InterPro" id="IPR033121">
    <property type="entry name" value="PEPTIDASE_A1"/>
</dbReference>
<evidence type="ECO:0000256" key="18">
    <source>
        <dbReference type="SAM" id="MobiDB-lite"/>
    </source>
</evidence>
<feature type="compositionally biased region" description="Low complexity" evidence="18">
    <location>
        <begin position="421"/>
        <end position="462"/>
    </location>
</feature>
<evidence type="ECO:0000256" key="7">
    <source>
        <dbReference type="ARBA" id="ARBA00022670"/>
    </source>
</evidence>
<proteinExistence type="inferred from homology"/>
<sequence length="1032" mass="110241">MRAEAVLVQLALCVTAIVAFFPYQPGWHKEKQGIKFEIQSHEVKGGNMPSDGPPAGATRMSSKYGGPRNVEMVTNDAHVKRDNRYNIQKAVDPNKPLTAGINQDGTDFAYFVRVEIGSKKKELYMLLDTGAGSSWVMGPGCKDEACSMHSSFGPNDSDTFHDTGEDFNVSYGSGVVNGKLVEDNMTLAGVTFDFKFGMAGNTSTEFVKFPFDGILGLSMTRGHNDNFLEKFGQAQKLDKNIFCVALNRAADGVNTGEVKFGSMNPDKFSGNVSYTPLGSQDGEWAIPIDDMAYDGKKAGVGGVLAYIDTGTSFVFGSQDRVQKVHSVIPGAKSADGQTYKVPCDTNKPLTFTFSGIDYEVSPKDWIAPKNEAGECTSNVYGYEVAKGSWLIGDTFLMNVYTVFDKDEKRIGFAKLAESKQKQTTTSSTSRVATNAETSATSEADSSVETVVSTQSLGGHEAQSGGGSGGVAKPKETATSAAVGGYFGKVAFETRLGSEDVHSIGRLHSTTTRAMREQDGGLLAGDGDSSSSSSAVMLRLSEGRDEEQIELEDSGAGHSRQLVARDDDGEDGEDGEEEDDDDNHVDGDEGRRSHRVPLLTNMEAPSVAVANSWGDDEVQAEMRRPKSGLQSAFMNMANSIIGAGIIGQPYAFRQAGLLAGVLLLVGLTVVVDWTICLIVINSKLSGTSSFQGTVEHCFGRPGLVAISVAQWVFAFGGMVAFGVIVGDTIPHVLTAVWPDLGSVPVLGLLTDRRMAIAVFILGVSYPLTLYRDIAKLAKASTFALIGMMVIVTTVLVQGMLVPSEARGSFSTPLLTVNGGIFQAIGVISFAFVCHHNSLLIYGSLRTPTMDNFSRVTHYSTGVSMLACLVMALAGFLTFGDKTMGNVLNNFATSNGMVNLARLFFGLNMLTTLPLEAFVCREVMLTYWYADAGFDLVRHVVLSTGLVVSATAVSLLTCDLGVVFELVGATSAVAMAYILPPLCYIRLTRRSWRTYVAYAVVVFGVAVMLISLLQAFADLFTGGKGKAEGGGSCR</sequence>
<evidence type="ECO:0000256" key="8">
    <source>
        <dbReference type="ARBA" id="ARBA00022692"/>
    </source>
</evidence>
<dbReference type="GO" id="GO:0015179">
    <property type="term" value="F:L-amino acid transmembrane transporter activity"/>
    <property type="evidence" value="ECO:0007669"/>
    <property type="project" value="TreeGrafter"/>
</dbReference>
<dbReference type="OrthoDB" id="28208at2759"/>
<keyword evidence="11" id="KW-0029">Amino-acid transport</keyword>
<keyword evidence="9" id="KW-0064">Aspartyl protease</keyword>
<feature type="transmembrane region" description="Helical" evidence="19">
    <location>
        <begin position="700"/>
        <end position="724"/>
    </location>
</feature>
<dbReference type="STRING" id="1330021.A0A367LFK3"/>
<feature type="transmembrane region" description="Helical" evidence="19">
    <location>
        <begin position="753"/>
        <end position="769"/>
    </location>
</feature>
<feature type="transmembrane region" description="Helical" evidence="19">
    <location>
        <begin position="6"/>
        <end position="23"/>
    </location>
</feature>
<dbReference type="Proteomes" id="UP000253664">
    <property type="component" value="Unassembled WGS sequence"/>
</dbReference>
<dbReference type="Pfam" id="PF00026">
    <property type="entry name" value="Asp"/>
    <property type="match status" value="1"/>
</dbReference>
<dbReference type="PANTHER" id="PTHR22950:SF458">
    <property type="entry name" value="SODIUM-COUPLED NEUTRAL AMINO ACID TRANSPORTER 11-RELATED"/>
    <property type="match status" value="1"/>
</dbReference>
<feature type="region of interest" description="Disordered" evidence="18">
    <location>
        <begin position="45"/>
        <end position="69"/>
    </location>
</feature>
<reference evidence="21 22" key="1">
    <citation type="journal article" date="2015" name="BMC Genomics">
        <title>Insights from the genome of Ophiocordyceps polyrhachis-furcata to pathogenicity and host specificity in insect fungi.</title>
        <authorList>
            <person name="Wichadakul D."/>
            <person name="Kobmoo N."/>
            <person name="Ingsriswang S."/>
            <person name="Tangphatsornruang S."/>
            <person name="Chantasingh D."/>
            <person name="Luangsa-ard J.J."/>
            <person name="Eurwilaichitr L."/>
        </authorList>
    </citation>
    <scope>NUCLEOTIDE SEQUENCE [LARGE SCALE GENOMIC DNA]</scope>
    <source>
        <strain evidence="21 22">BCC 54312</strain>
    </source>
</reference>
<keyword evidence="6" id="KW-1003">Cell membrane</keyword>
<evidence type="ECO:0000256" key="6">
    <source>
        <dbReference type="ARBA" id="ARBA00022475"/>
    </source>
</evidence>
<evidence type="ECO:0000256" key="1">
    <source>
        <dbReference type="ARBA" id="ARBA00004141"/>
    </source>
</evidence>
<keyword evidence="15" id="KW-0449">Lipoprotein</keyword>
<evidence type="ECO:0000256" key="5">
    <source>
        <dbReference type="ARBA" id="ARBA00022448"/>
    </source>
</evidence>
<feature type="region of interest" description="Disordered" evidence="18">
    <location>
        <begin position="416"/>
        <end position="474"/>
    </location>
</feature>
<evidence type="ECO:0000256" key="15">
    <source>
        <dbReference type="ARBA" id="ARBA00023288"/>
    </source>
</evidence>
<keyword evidence="8 19" id="KW-0812">Transmembrane</keyword>
<dbReference type="GO" id="GO:0005886">
    <property type="term" value="C:plasma membrane"/>
    <property type="evidence" value="ECO:0007669"/>
    <property type="project" value="UniProtKB-SubCell"/>
</dbReference>
<evidence type="ECO:0000256" key="9">
    <source>
        <dbReference type="ARBA" id="ARBA00022750"/>
    </source>
</evidence>
<dbReference type="PANTHER" id="PTHR22950">
    <property type="entry name" value="AMINO ACID TRANSPORTER"/>
    <property type="match status" value="1"/>
</dbReference>
<comment type="similarity">
    <text evidence="3">Belongs to the peptidase A1 family.</text>
</comment>
<dbReference type="GO" id="GO:0006508">
    <property type="term" value="P:proteolysis"/>
    <property type="evidence" value="ECO:0007669"/>
    <property type="project" value="UniProtKB-KW"/>
</dbReference>
<protein>
    <recommendedName>
        <fullName evidence="20">Peptidase A1 domain-containing protein</fullName>
    </recommendedName>
</protein>
<feature type="transmembrane region" description="Helical" evidence="19">
    <location>
        <begin position="934"/>
        <end position="954"/>
    </location>
</feature>
<feature type="region of interest" description="Disordered" evidence="18">
    <location>
        <begin position="518"/>
        <end position="597"/>
    </location>
</feature>
<evidence type="ECO:0000256" key="17">
    <source>
        <dbReference type="PIRSR" id="PIRSR601461-2"/>
    </source>
</evidence>
<keyword evidence="13 19" id="KW-0472">Membrane</keyword>
<dbReference type="Gene3D" id="2.40.70.10">
    <property type="entry name" value="Acid Proteases"/>
    <property type="match status" value="2"/>
</dbReference>
<dbReference type="InterPro" id="IPR001461">
    <property type="entry name" value="Aspartic_peptidase_A1"/>
</dbReference>
<evidence type="ECO:0000256" key="12">
    <source>
        <dbReference type="ARBA" id="ARBA00022989"/>
    </source>
</evidence>
<feature type="transmembrane region" description="Helical" evidence="19">
    <location>
        <begin position="898"/>
        <end position="922"/>
    </location>
</feature>
<feature type="compositionally biased region" description="Acidic residues" evidence="18">
    <location>
        <begin position="566"/>
        <end position="582"/>
    </location>
</feature>
<gene>
    <name evidence="21" type="ORF">L249_0364</name>
</gene>
<dbReference type="AlphaFoldDB" id="A0A367LFK3"/>
<feature type="disulfide bond" evidence="17">
    <location>
        <begin position="343"/>
        <end position="375"/>
    </location>
</feature>
<evidence type="ECO:0000256" key="10">
    <source>
        <dbReference type="ARBA" id="ARBA00022801"/>
    </source>
</evidence>
<feature type="disulfide bond" evidence="17">
    <location>
        <begin position="141"/>
        <end position="146"/>
    </location>
</feature>
<evidence type="ECO:0000256" key="19">
    <source>
        <dbReference type="SAM" id="Phobius"/>
    </source>
</evidence>
<keyword evidence="10" id="KW-0378">Hydrolase</keyword>
<dbReference type="CDD" id="cd05471">
    <property type="entry name" value="pepsin_like"/>
    <property type="match status" value="1"/>
</dbReference>
<dbReference type="PROSITE" id="PS51767">
    <property type="entry name" value="PEPTIDASE_A1"/>
    <property type="match status" value="1"/>
</dbReference>
<evidence type="ECO:0000256" key="13">
    <source>
        <dbReference type="ARBA" id="ARBA00023136"/>
    </source>
</evidence>
<feature type="transmembrane region" description="Helical" evidence="19">
    <location>
        <begin position="656"/>
        <end position="679"/>
    </location>
</feature>
<feature type="transmembrane region" description="Helical" evidence="19">
    <location>
        <begin position="819"/>
        <end position="840"/>
    </location>
</feature>
<comment type="subcellular location">
    <subcellularLocation>
        <location evidence="2">Cell membrane</location>
    </subcellularLocation>
    <subcellularLocation>
        <location evidence="1">Membrane</location>
        <topology evidence="1">Multi-pass membrane protein</topology>
    </subcellularLocation>
</comment>
<keyword evidence="17" id="KW-1015">Disulfide bond</keyword>
<keyword evidence="14" id="KW-0325">Glycoprotein</keyword>
<accession>A0A367LFK3</accession>
<dbReference type="InterPro" id="IPR013057">
    <property type="entry name" value="AA_transpt_TM"/>
</dbReference>
<keyword evidence="7" id="KW-0645">Protease</keyword>